<dbReference type="PROSITE" id="PS00972">
    <property type="entry name" value="USP_1"/>
    <property type="match status" value="1"/>
</dbReference>
<feature type="compositionally biased region" description="Polar residues" evidence="2">
    <location>
        <begin position="66"/>
        <end position="83"/>
    </location>
</feature>
<dbReference type="GO" id="GO:0016579">
    <property type="term" value="P:protein deubiquitination"/>
    <property type="evidence" value="ECO:0007669"/>
    <property type="project" value="InterPro"/>
</dbReference>
<dbReference type="GO" id="GO:0004843">
    <property type="term" value="F:cysteine-type deubiquitinase activity"/>
    <property type="evidence" value="ECO:0007669"/>
    <property type="project" value="InterPro"/>
</dbReference>
<proteinExistence type="inferred from homology"/>
<dbReference type="InterPro" id="IPR038765">
    <property type="entry name" value="Papain-like_cys_pep_sf"/>
</dbReference>
<feature type="region of interest" description="Disordered" evidence="2">
    <location>
        <begin position="108"/>
        <end position="129"/>
    </location>
</feature>
<protein>
    <submittedName>
        <fullName evidence="4">Peptidase C19, ubiquitin carboxyl-terminal hydrolase</fullName>
    </submittedName>
</protein>
<keyword evidence="5" id="KW-1185">Reference proteome</keyword>
<evidence type="ECO:0000256" key="2">
    <source>
        <dbReference type="SAM" id="MobiDB-lite"/>
    </source>
</evidence>
<keyword evidence="4" id="KW-0378">Hydrolase</keyword>
<name>A0AAN8ZH92_9MAGN</name>
<sequence length="347" mass="37428">MSSVAVSPSSYILSPTSSLLHPFDSLPNMTDSKVIIFGSFTEDETRSWRRQSTSNAVGSIEKKDTNSGQGDLFNSSVQQSTDLESSDLVKKDAEARFVNGTDDLLTGVLGPNKQNGSVHDSACSSSLGSDTTDLERNNIGFATLSITPNDGGQFITSGAHALGKGLLKVSDGLATPIKDILPRGLINSGNVCFLNATLQALLSCSPFVWFLQELRVRDVPKVGYPTLTAFAEFGLSVLPFFESVLKNFHQMCQTASQADQDAGKSSVISSTEEDEWETVGPKNKSAVTRTQSFVPSELSAIFGGQLRSVVKARGLDIESVGKRKISLVDIPRQTLTYMVLHKFGEMW</sequence>
<dbReference type="AlphaFoldDB" id="A0AAN8ZH92"/>
<dbReference type="InterPro" id="IPR018200">
    <property type="entry name" value="USP_CS"/>
</dbReference>
<reference evidence="4 5" key="1">
    <citation type="submission" date="2023-12" db="EMBL/GenBank/DDBJ databases">
        <title>A high-quality genome assembly for Dillenia turbinata (Dilleniales).</title>
        <authorList>
            <person name="Chanderbali A."/>
        </authorList>
    </citation>
    <scope>NUCLEOTIDE SEQUENCE [LARGE SCALE GENOMIC DNA]</scope>
    <source>
        <strain evidence="4">LSX21</strain>
        <tissue evidence="4">Leaf</tissue>
    </source>
</reference>
<dbReference type="Gene3D" id="3.90.70.10">
    <property type="entry name" value="Cysteine proteinases"/>
    <property type="match status" value="1"/>
</dbReference>
<evidence type="ECO:0000313" key="5">
    <source>
        <dbReference type="Proteomes" id="UP001370490"/>
    </source>
</evidence>
<comment type="similarity">
    <text evidence="1">Belongs to the peptidase C19 family.</text>
</comment>
<feature type="domain" description="Peptidase C19 ubiquitin carboxyl-terminal hydrolase" evidence="3">
    <location>
        <begin position="183"/>
        <end position="310"/>
    </location>
</feature>
<feature type="region of interest" description="Disordered" evidence="2">
    <location>
        <begin position="47"/>
        <end position="85"/>
    </location>
</feature>
<dbReference type="EMBL" id="JBAMMX010000009">
    <property type="protein sequence ID" value="KAK6933903.1"/>
    <property type="molecule type" value="Genomic_DNA"/>
</dbReference>
<organism evidence="4 5">
    <name type="scientific">Dillenia turbinata</name>
    <dbReference type="NCBI Taxonomy" id="194707"/>
    <lineage>
        <taxon>Eukaryota</taxon>
        <taxon>Viridiplantae</taxon>
        <taxon>Streptophyta</taxon>
        <taxon>Embryophyta</taxon>
        <taxon>Tracheophyta</taxon>
        <taxon>Spermatophyta</taxon>
        <taxon>Magnoliopsida</taxon>
        <taxon>eudicotyledons</taxon>
        <taxon>Gunneridae</taxon>
        <taxon>Pentapetalae</taxon>
        <taxon>Dilleniales</taxon>
        <taxon>Dilleniaceae</taxon>
        <taxon>Dillenia</taxon>
    </lineage>
</organism>
<gene>
    <name evidence="4" type="ORF">RJ641_036797</name>
</gene>
<dbReference type="Proteomes" id="UP001370490">
    <property type="component" value="Unassembled WGS sequence"/>
</dbReference>
<comment type="caution">
    <text evidence="4">The sequence shown here is derived from an EMBL/GenBank/DDBJ whole genome shotgun (WGS) entry which is preliminary data.</text>
</comment>
<dbReference type="Pfam" id="PF00443">
    <property type="entry name" value="UCH"/>
    <property type="match status" value="1"/>
</dbReference>
<evidence type="ECO:0000256" key="1">
    <source>
        <dbReference type="ARBA" id="ARBA00009085"/>
    </source>
</evidence>
<accession>A0AAN8ZH92</accession>
<dbReference type="InterPro" id="IPR001394">
    <property type="entry name" value="Peptidase_C19_UCH"/>
</dbReference>
<dbReference type="SUPFAM" id="SSF54001">
    <property type="entry name" value="Cysteine proteinases"/>
    <property type="match status" value="1"/>
</dbReference>
<evidence type="ECO:0000259" key="3">
    <source>
        <dbReference type="Pfam" id="PF00443"/>
    </source>
</evidence>
<evidence type="ECO:0000313" key="4">
    <source>
        <dbReference type="EMBL" id="KAK6933903.1"/>
    </source>
</evidence>
<feature type="region of interest" description="Disordered" evidence="2">
    <location>
        <begin position="262"/>
        <end position="281"/>
    </location>
</feature>
<feature type="compositionally biased region" description="Polar residues" evidence="2">
    <location>
        <begin position="112"/>
        <end position="129"/>
    </location>
</feature>